<dbReference type="Proteomes" id="UP000077266">
    <property type="component" value="Unassembled WGS sequence"/>
</dbReference>
<evidence type="ECO:0000313" key="1">
    <source>
        <dbReference type="EMBL" id="KZV91024.1"/>
    </source>
</evidence>
<accession>A0A165GUC4</accession>
<proteinExistence type="predicted"/>
<protein>
    <recommendedName>
        <fullName evidence="3">Reverse transcriptase zinc-binding domain-containing protein</fullName>
    </recommendedName>
</protein>
<organism evidence="1 2">
    <name type="scientific">Exidia glandulosa HHB12029</name>
    <dbReference type="NCBI Taxonomy" id="1314781"/>
    <lineage>
        <taxon>Eukaryota</taxon>
        <taxon>Fungi</taxon>
        <taxon>Dikarya</taxon>
        <taxon>Basidiomycota</taxon>
        <taxon>Agaricomycotina</taxon>
        <taxon>Agaricomycetes</taxon>
        <taxon>Auriculariales</taxon>
        <taxon>Exidiaceae</taxon>
        <taxon>Exidia</taxon>
    </lineage>
</organism>
<dbReference type="AlphaFoldDB" id="A0A165GUC4"/>
<name>A0A165GUC4_EXIGL</name>
<sequence>MPDTDDPLLDHLSEVQISFIRSLLGVHKRSVLAPLYTETGLAPLKYRRIDIALRYLQYAVECAPDTYVADAIADSIALAASNAQSWFMDLQLVILKLRGPFALSSGRDAATQDIELLRSRIEAHMGQEFSLELRNNKKLYLLLDRKGPACAMRGYLKILNGQHREALTRLLLSCHTLAVERLRWVERYRDYVPYAERTCRLCKTEVETPEHVLLVCPADDDITSLRGTYLERMAEVHDALPEWMADGDATAYLRHLLSLDISIALTAEWIYDTMLLIDRQPMLVPAAYIRRY</sequence>
<evidence type="ECO:0008006" key="3">
    <source>
        <dbReference type="Google" id="ProtNLM"/>
    </source>
</evidence>
<reference evidence="1 2" key="1">
    <citation type="journal article" date="2016" name="Mol. Biol. Evol.">
        <title>Comparative Genomics of Early-Diverging Mushroom-Forming Fungi Provides Insights into the Origins of Lignocellulose Decay Capabilities.</title>
        <authorList>
            <person name="Nagy L.G."/>
            <person name="Riley R."/>
            <person name="Tritt A."/>
            <person name="Adam C."/>
            <person name="Daum C."/>
            <person name="Floudas D."/>
            <person name="Sun H."/>
            <person name="Yadav J.S."/>
            <person name="Pangilinan J."/>
            <person name="Larsson K.H."/>
            <person name="Matsuura K."/>
            <person name="Barry K."/>
            <person name="Labutti K."/>
            <person name="Kuo R."/>
            <person name="Ohm R.A."/>
            <person name="Bhattacharya S.S."/>
            <person name="Shirouzu T."/>
            <person name="Yoshinaga Y."/>
            <person name="Martin F.M."/>
            <person name="Grigoriev I.V."/>
            <person name="Hibbett D.S."/>
        </authorList>
    </citation>
    <scope>NUCLEOTIDE SEQUENCE [LARGE SCALE GENOMIC DNA]</scope>
    <source>
        <strain evidence="1 2">HHB12029</strain>
    </source>
</reference>
<keyword evidence="2" id="KW-1185">Reference proteome</keyword>
<gene>
    <name evidence="1" type="ORF">EXIGLDRAFT_616178</name>
</gene>
<dbReference type="EMBL" id="KV426036">
    <property type="protein sequence ID" value="KZV91024.1"/>
    <property type="molecule type" value="Genomic_DNA"/>
</dbReference>
<dbReference type="InParanoid" id="A0A165GUC4"/>
<evidence type="ECO:0000313" key="2">
    <source>
        <dbReference type="Proteomes" id="UP000077266"/>
    </source>
</evidence>
<dbReference type="STRING" id="1314781.A0A165GUC4"/>
<dbReference type="OrthoDB" id="2968572at2759"/>